<feature type="region of interest" description="Disordered" evidence="2">
    <location>
        <begin position="146"/>
        <end position="277"/>
    </location>
</feature>
<comment type="caution">
    <text evidence="3">The sequence shown here is derived from an EMBL/GenBank/DDBJ whole genome shotgun (WGS) entry which is preliminary data.</text>
</comment>
<feature type="compositionally biased region" description="Basic residues" evidence="2">
    <location>
        <begin position="313"/>
        <end position="325"/>
    </location>
</feature>
<dbReference type="Proteomes" id="UP001596161">
    <property type="component" value="Unassembled WGS sequence"/>
</dbReference>
<evidence type="ECO:0000256" key="2">
    <source>
        <dbReference type="SAM" id="MobiDB-lite"/>
    </source>
</evidence>
<dbReference type="SUPFAM" id="SSF48452">
    <property type="entry name" value="TPR-like"/>
    <property type="match status" value="1"/>
</dbReference>
<evidence type="ECO:0000256" key="1">
    <source>
        <dbReference type="PROSITE-ProRule" id="PRU00339"/>
    </source>
</evidence>
<dbReference type="PROSITE" id="PS50005">
    <property type="entry name" value="TPR"/>
    <property type="match status" value="1"/>
</dbReference>
<keyword evidence="4" id="KW-1185">Reference proteome</keyword>
<feature type="repeat" description="TPR" evidence="1">
    <location>
        <begin position="94"/>
        <end position="127"/>
    </location>
</feature>
<organism evidence="3 4">
    <name type="scientific">Adhaeribacter terreus</name>
    <dbReference type="NCBI Taxonomy" id="529703"/>
    <lineage>
        <taxon>Bacteria</taxon>
        <taxon>Pseudomonadati</taxon>
        <taxon>Bacteroidota</taxon>
        <taxon>Cytophagia</taxon>
        <taxon>Cytophagales</taxon>
        <taxon>Hymenobacteraceae</taxon>
        <taxon>Adhaeribacter</taxon>
    </lineage>
</organism>
<dbReference type="EMBL" id="JBHSKT010000008">
    <property type="protein sequence ID" value="MFC5271649.1"/>
    <property type="molecule type" value="Genomic_DNA"/>
</dbReference>
<feature type="region of interest" description="Disordered" evidence="2">
    <location>
        <begin position="304"/>
        <end position="325"/>
    </location>
</feature>
<dbReference type="InterPro" id="IPR011990">
    <property type="entry name" value="TPR-like_helical_dom_sf"/>
</dbReference>
<protein>
    <submittedName>
        <fullName evidence="3">Tetratricopeptide repeat protein</fullName>
    </submittedName>
</protein>
<proteinExistence type="predicted"/>
<dbReference type="InterPro" id="IPR019734">
    <property type="entry name" value="TPR_rpt"/>
</dbReference>
<dbReference type="Gene3D" id="1.25.40.10">
    <property type="entry name" value="Tetratricopeptide repeat domain"/>
    <property type="match status" value="1"/>
</dbReference>
<name>A0ABW0EFK5_9BACT</name>
<feature type="compositionally biased region" description="Basic and acidic residues" evidence="2">
    <location>
        <begin position="252"/>
        <end position="277"/>
    </location>
</feature>
<sequence length="325" mass="37588">MNAFWLIIFLFVSIGDFRHIAERNTRNEQAAAAFAKGNYATAVKNFEYLVYEIGDDDPRLLLNLAHAYRKNKQLEKAQKAYEKCLKNPNAWLRSIAWEQLGTLNAGLQDYQKALTFYKRALVANAGNEQARYNYEMLKKYLREHPEEANKMPPPAPEKKEEKQEQKKEQKQPEQQEQQSEKPNEQGDQEKENPDQPEKGDQQQKPDKQTNPEMPDQPKKEKPADGENAKEKEQKSGTEKGNEEGQNLAETEEQPKPEKPNKAGGKEAASGDEKRLQTQYERLRKANISPEQAEMMLNAMRAAEQQYLQQLPKKATKKRDRSKPDW</sequence>
<feature type="compositionally biased region" description="Basic and acidic residues" evidence="2">
    <location>
        <begin position="156"/>
        <end position="242"/>
    </location>
</feature>
<reference evidence="4" key="1">
    <citation type="journal article" date="2019" name="Int. J. Syst. Evol. Microbiol.">
        <title>The Global Catalogue of Microorganisms (GCM) 10K type strain sequencing project: providing services to taxonomists for standard genome sequencing and annotation.</title>
        <authorList>
            <consortium name="The Broad Institute Genomics Platform"/>
            <consortium name="The Broad Institute Genome Sequencing Center for Infectious Disease"/>
            <person name="Wu L."/>
            <person name="Ma J."/>
        </authorList>
    </citation>
    <scope>NUCLEOTIDE SEQUENCE [LARGE SCALE GENOMIC DNA]</scope>
    <source>
        <strain evidence="4">KACC 12602</strain>
    </source>
</reference>
<dbReference type="RefSeq" id="WP_378018010.1">
    <property type="nucleotide sequence ID" value="NZ_JBHSKT010000008.1"/>
</dbReference>
<accession>A0ABW0EFK5</accession>
<evidence type="ECO:0000313" key="4">
    <source>
        <dbReference type="Proteomes" id="UP001596161"/>
    </source>
</evidence>
<dbReference type="SMART" id="SM00028">
    <property type="entry name" value="TPR"/>
    <property type="match status" value="3"/>
</dbReference>
<gene>
    <name evidence="3" type="ORF">ACFPIB_13580</name>
</gene>
<keyword evidence="1" id="KW-0802">TPR repeat</keyword>
<dbReference type="Pfam" id="PF13181">
    <property type="entry name" value="TPR_8"/>
    <property type="match status" value="1"/>
</dbReference>
<evidence type="ECO:0000313" key="3">
    <source>
        <dbReference type="EMBL" id="MFC5271649.1"/>
    </source>
</evidence>